<name>A0A2S5B9M4_9BASI</name>
<dbReference type="EMBL" id="PJQD01000036">
    <property type="protein sequence ID" value="POY73472.1"/>
    <property type="molecule type" value="Genomic_DNA"/>
</dbReference>
<dbReference type="PANTHER" id="PTHR15422:SF45">
    <property type="entry name" value="CYTOCHROME B561 DOMAIN-CONTAINING PROTEIN"/>
    <property type="match status" value="1"/>
</dbReference>
<evidence type="ECO:0000256" key="6">
    <source>
        <dbReference type="ARBA" id="ARBA00022723"/>
    </source>
</evidence>
<comment type="cofactor">
    <cofactor evidence="1">
        <name>heme b</name>
        <dbReference type="ChEBI" id="CHEBI:60344"/>
    </cofactor>
</comment>
<evidence type="ECO:0000259" key="13">
    <source>
        <dbReference type="SMART" id="SM00665"/>
    </source>
</evidence>
<feature type="transmembrane region" description="Helical" evidence="12">
    <location>
        <begin position="130"/>
        <end position="147"/>
    </location>
</feature>
<keyword evidence="4" id="KW-0349">Heme</keyword>
<reference evidence="14 15" key="1">
    <citation type="journal article" date="2018" name="Front. Microbiol.">
        <title>Prospects for Fungal Bioremediation of Acidic Radioactive Waste Sites: Characterization and Genome Sequence of Rhodotorula taiwanensis MD1149.</title>
        <authorList>
            <person name="Tkavc R."/>
            <person name="Matrosova V.Y."/>
            <person name="Grichenko O.E."/>
            <person name="Gostincar C."/>
            <person name="Volpe R.P."/>
            <person name="Klimenkova P."/>
            <person name="Gaidamakova E.K."/>
            <person name="Zhou C.E."/>
            <person name="Stewart B.J."/>
            <person name="Lyman M.G."/>
            <person name="Malfatti S.A."/>
            <person name="Rubinfeld B."/>
            <person name="Courtot M."/>
            <person name="Singh J."/>
            <person name="Dalgard C.L."/>
            <person name="Hamilton T."/>
            <person name="Frey K.G."/>
            <person name="Gunde-Cimerman N."/>
            <person name="Dugan L."/>
            <person name="Daly M.J."/>
        </authorList>
    </citation>
    <scope>NUCLEOTIDE SEQUENCE [LARGE SCALE GENOMIC DNA]</scope>
    <source>
        <strain evidence="14 15">MD1149</strain>
    </source>
</reference>
<dbReference type="InterPro" id="IPR006593">
    <property type="entry name" value="Cyt_b561/ferric_Rdtase_TM"/>
</dbReference>
<keyword evidence="5 12" id="KW-0812">Transmembrane</keyword>
<feature type="transmembrane region" description="Helical" evidence="12">
    <location>
        <begin position="206"/>
        <end position="225"/>
    </location>
</feature>
<evidence type="ECO:0000256" key="2">
    <source>
        <dbReference type="ARBA" id="ARBA00004141"/>
    </source>
</evidence>
<dbReference type="SMART" id="SM00665">
    <property type="entry name" value="B561"/>
    <property type="match status" value="1"/>
</dbReference>
<dbReference type="Pfam" id="PF03188">
    <property type="entry name" value="Cytochrom_B561"/>
    <property type="match status" value="1"/>
</dbReference>
<organism evidence="14 15">
    <name type="scientific">Rhodotorula taiwanensis</name>
    <dbReference type="NCBI Taxonomy" id="741276"/>
    <lineage>
        <taxon>Eukaryota</taxon>
        <taxon>Fungi</taxon>
        <taxon>Dikarya</taxon>
        <taxon>Basidiomycota</taxon>
        <taxon>Pucciniomycotina</taxon>
        <taxon>Microbotryomycetes</taxon>
        <taxon>Sporidiobolales</taxon>
        <taxon>Sporidiobolaceae</taxon>
        <taxon>Rhodotorula</taxon>
    </lineage>
</organism>
<dbReference type="GO" id="GO:0016020">
    <property type="term" value="C:membrane"/>
    <property type="evidence" value="ECO:0007669"/>
    <property type="project" value="UniProtKB-SubCell"/>
</dbReference>
<evidence type="ECO:0000256" key="7">
    <source>
        <dbReference type="ARBA" id="ARBA00022982"/>
    </source>
</evidence>
<feature type="transmembrane region" description="Helical" evidence="12">
    <location>
        <begin position="167"/>
        <end position="186"/>
    </location>
</feature>
<feature type="domain" description="Cytochrome b561" evidence="13">
    <location>
        <begin position="91"/>
        <end position="223"/>
    </location>
</feature>
<comment type="subcellular location">
    <subcellularLocation>
        <location evidence="2">Membrane</location>
        <topology evidence="2">Multi-pass membrane protein</topology>
    </subcellularLocation>
</comment>
<keyword evidence="10 12" id="KW-0472">Membrane</keyword>
<dbReference type="PANTHER" id="PTHR15422">
    <property type="entry name" value="OS05G0565100 PROTEIN"/>
    <property type="match status" value="1"/>
</dbReference>
<feature type="transmembrane region" description="Helical" evidence="12">
    <location>
        <begin position="93"/>
        <end position="110"/>
    </location>
</feature>
<comment type="caution">
    <text evidence="14">The sequence shown here is derived from an EMBL/GenBank/DDBJ whole genome shotgun (WGS) entry which is preliminary data.</text>
</comment>
<feature type="compositionally biased region" description="Basic and acidic residues" evidence="11">
    <location>
        <begin position="13"/>
        <end position="37"/>
    </location>
</feature>
<evidence type="ECO:0000256" key="11">
    <source>
        <dbReference type="SAM" id="MobiDB-lite"/>
    </source>
</evidence>
<keyword evidence="7" id="KW-0249">Electron transport</keyword>
<evidence type="ECO:0000313" key="14">
    <source>
        <dbReference type="EMBL" id="POY73472.1"/>
    </source>
</evidence>
<keyword evidence="9" id="KW-0408">Iron</keyword>
<evidence type="ECO:0000256" key="3">
    <source>
        <dbReference type="ARBA" id="ARBA00022448"/>
    </source>
</evidence>
<dbReference type="Proteomes" id="UP000237144">
    <property type="component" value="Unassembled WGS sequence"/>
</dbReference>
<accession>A0A2S5B9M4</accession>
<dbReference type="GO" id="GO:0140575">
    <property type="term" value="F:transmembrane monodehydroascorbate reductase activity"/>
    <property type="evidence" value="ECO:0007669"/>
    <property type="project" value="InterPro"/>
</dbReference>
<sequence length="265" mass="28411">MPVPPAGATQTADHIDAVEDTPLLHDSRDPAETDDAMRSNQQSGAAPSALELLGRNSCTGVTGWAAQIGLVLATVVLWRVLWVHPAGLFSYHPAMQSLAALGFLEGILLLQPIPSNAQQKRKGLQLHQAFQYASLVVIVGGAAVIIYNKAIHGAKHFTTWHAKSGLTLALIFLQITFGAAMVYTPLQNALFKSEARAKKVWKYHRLSGYLTLAFLTLTPMLALASDWVRNNSTAVERALIGTGLGVAALAAFARVQTSKLGLKRA</sequence>
<dbReference type="CDD" id="cd08761">
    <property type="entry name" value="Cyt_b561_CYB561D2_like"/>
    <property type="match status" value="1"/>
</dbReference>
<dbReference type="GO" id="GO:0046872">
    <property type="term" value="F:metal ion binding"/>
    <property type="evidence" value="ECO:0007669"/>
    <property type="project" value="UniProtKB-KW"/>
</dbReference>
<evidence type="ECO:0000256" key="8">
    <source>
        <dbReference type="ARBA" id="ARBA00022989"/>
    </source>
</evidence>
<protein>
    <recommendedName>
        <fullName evidence="13">Cytochrome b561 domain-containing protein</fullName>
    </recommendedName>
</protein>
<keyword evidence="8 12" id="KW-1133">Transmembrane helix</keyword>
<keyword evidence="3" id="KW-0813">Transport</keyword>
<feature type="transmembrane region" description="Helical" evidence="12">
    <location>
        <begin position="61"/>
        <end position="81"/>
    </location>
</feature>
<dbReference type="AlphaFoldDB" id="A0A2S5B9M4"/>
<evidence type="ECO:0000256" key="9">
    <source>
        <dbReference type="ARBA" id="ARBA00023004"/>
    </source>
</evidence>
<evidence type="ECO:0000313" key="15">
    <source>
        <dbReference type="Proteomes" id="UP000237144"/>
    </source>
</evidence>
<evidence type="ECO:0000256" key="12">
    <source>
        <dbReference type="SAM" id="Phobius"/>
    </source>
</evidence>
<evidence type="ECO:0000256" key="10">
    <source>
        <dbReference type="ARBA" id="ARBA00023136"/>
    </source>
</evidence>
<dbReference type="InterPro" id="IPR045150">
    <property type="entry name" value="CYB561D1/2"/>
</dbReference>
<evidence type="ECO:0000256" key="4">
    <source>
        <dbReference type="ARBA" id="ARBA00022617"/>
    </source>
</evidence>
<gene>
    <name evidence="14" type="ORF">BMF94_3409</name>
</gene>
<proteinExistence type="predicted"/>
<evidence type="ECO:0000256" key="1">
    <source>
        <dbReference type="ARBA" id="ARBA00001970"/>
    </source>
</evidence>
<dbReference type="OrthoDB" id="432881at2759"/>
<feature type="transmembrane region" description="Helical" evidence="12">
    <location>
        <begin position="237"/>
        <end position="255"/>
    </location>
</feature>
<keyword evidence="6" id="KW-0479">Metal-binding</keyword>
<keyword evidence="15" id="KW-1185">Reference proteome</keyword>
<evidence type="ECO:0000256" key="5">
    <source>
        <dbReference type="ARBA" id="ARBA00022692"/>
    </source>
</evidence>
<feature type="region of interest" description="Disordered" evidence="11">
    <location>
        <begin position="1"/>
        <end position="42"/>
    </location>
</feature>
<dbReference type="Gene3D" id="1.20.120.1770">
    <property type="match status" value="1"/>
</dbReference>